<feature type="compositionally biased region" description="Polar residues" evidence="1">
    <location>
        <begin position="9"/>
        <end position="20"/>
    </location>
</feature>
<dbReference type="Gene3D" id="3.30.720.110">
    <property type="match status" value="1"/>
</dbReference>
<evidence type="ECO:0000313" key="4">
    <source>
        <dbReference type="Proteomes" id="UP000316598"/>
    </source>
</evidence>
<dbReference type="InterPro" id="IPR037523">
    <property type="entry name" value="VOC_core"/>
</dbReference>
<feature type="region of interest" description="Disordered" evidence="1">
    <location>
        <begin position="1"/>
        <end position="20"/>
    </location>
</feature>
<dbReference type="PANTHER" id="PTHR34109">
    <property type="entry name" value="BNAUNNG04460D PROTEIN-RELATED"/>
    <property type="match status" value="1"/>
</dbReference>
<dbReference type="EMBL" id="SJPI01000002">
    <property type="protein sequence ID" value="TWT50646.1"/>
    <property type="molecule type" value="Genomic_DNA"/>
</dbReference>
<dbReference type="Gene3D" id="3.30.720.120">
    <property type="match status" value="1"/>
</dbReference>
<dbReference type="AlphaFoldDB" id="A0A5C5WIJ7"/>
<feature type="domain" description="VOC" evidence="2">
    <location>
        <begin position="68"/>
        <end position="193"/>
    </location>
</feature>
<evidence type="ECO:0000313" key="3">
    <source>
        <dbReference type="EMBL" id="TWT50646.1"/>
    </source>
</evidence>
<dbReference type="InterPro" id="IPR029068">
    <property type="entry name" value="Glyas_Bleomycin-R_OHBP_Dase"/>
</dbReference>
<dbReference type="SUPFAM" id="SSF54593">
    <property type="entry name" value="Glyoxalase/Bleomycin resistance protein/Dihydroxybiphenyl dioxygenase"/>
    <property type="match status" value="1"/>
</dbReference>
<evidence type="ECO:0000259" key="2">
    <source>
        <dbReference type="PROSITE" id="PS51819"/>
    </source>
</evidence>
<name>A0A5C5WIJ7_9BACT</name>
<sequence>MARRFVCPSGNSSSLARSNVLSPSGKLSRVYRPIDSLLSCCVTANIIRLAFINPNYNLYGIAMPTAPKCEFIPYLSISDASKAVDFYTRVFGVEPYLLLNMPDGRVMHCEFRIGEARFFISEELPEHGGTPSPARHDCTTVAIHLYVIDCDAMVETMANNGATVLMPPEDVFWGERFARVRDPFGHEWGITTQLREMTPDEIQAEAAKMFAAMKE</sequence>
<comment type="caution">
    <text evidence="3">The sequence shown here is derived from an EMBL/GenBank/DDBJ whole genome shotgun (WGS) entry which is preliminary data.</text>
</comment>
<reference evidence="3 4" key="1">
    <citation type="submission" date="2019-02" db="EMBL/GenBank/DDBJ databases">
        <title>Deep-cultivation of Planctomycetes and their phenomic and genomic characterization uncovers novel biology.</title>
        <authorList>
            <person name="Wiegand S."/>
            <person name="Jogler M."/>
            <person name="Boedeker C."/>
            <person name="Pinto D."/>
            <person name="Vollmers J."/>
            <person name="Rivas-Marin E."/>
            <person name="Kohn T."/>
            <person name="Peeters S.H."/>
            <person name="Heuer A."/>
            <person name="Rast P."/>
            <person name="Oberbeckmann S."/>
            <person name="Bunk B."/>
            <person name="Jeske O."/>
            <person name="Meyerdierks A."/>
            <person name="Storesund J.E."/>
            <person name="Kallscheuer N."/>
            <person name="Luecker S."/>
            <person name="Lage O.M."/>
            <person name="Pohl T."/>
            <person name="Merkel B.J."/>
            <person name="Hornburger P."/>
            <person name="Mueller R.-W."/>
            <person name="Bruemmer F."/>
            <person name="Labrenz M."/>
            <person name="Spormann A.M."/>
            <person name="Op Den Camp H."/>
            <person name="Overmann J."/>
            <person name="Amann R."/>
            <person name="Jetten M.S.M."/>
            <person name="Mascher T."/>
            <person name="Medema M.H."/>
            <person name="Devos D.P."/>
            <person name="Kaster A.-K."/>
            <person name="Ovreas L."/>
            <person name="Rohde M."/>
            <person name="Galperin M.Y."/>
            <person name="Jogler C."/>
        </authorList>
    </citation>
    <scope>NUCLEOTIDE SEQUENCE [LARGE SCALE GENOMIC DNA]</scope>
    <source>
        <strain evidence="3 4">Pla22</strain>
    </source>
</reference>
<gene>
    <name evidence="3" type="ORF">Pla22_33890</name>
</gene>
<proteinExistence type="predicted"/>
<protein>
    <submittedName>
        <fullName evidence="3">Glyoxalase-like domain protein</fullName>
    </submittedName>
</protein>
<dbReference type="CDD" id="cd07246">
    <property type="entry name" value="VOC_like"/>
    <property type="match status" value="1"/>
</dbReference>
<dbReference type="InterPro" id="IPR004360">
    <property type="entry name" value="Glyas_Fos-R_dOase_dom"/>
</dbReference>
<accession>A0A5C5WIJ7</accession>
<dbReference type="Pfam" id="PF00903">
    <property type="entry name" value="Glyoxalase"/>
    <property type="match status" value="1"/>
</dbReference>
<dbReference type="PANTHER" id="PTHR34109:SF1">
    <property type="entry name" value="VOC DOMAIN-CONTAINING PROTEIN"/>
    <property type="match status" value="1"/>
</dbReference>
<dbReference type="Proteomes" id="UP000316598">
    <property type="component" value="Unassembled WGS sequence"/>
</dbReference>
<organism evidence="3 4">
    <name type="scientific">Rubripirellula amarantea</name>
    <dbReference type="NCBI Taxonomy" id="2527999"/>
    <lineage>
        <taxon>Bacteria</taxon>
        <taxon>Pseudomonadati</taxon>
        <taxon>Planctomycetota</taxon>
        <taxon>Planctomycetia</taxon>
        <taxon>Pirellulales</taxon>
        <taxon>Pirellulaceae</taxon>
        <taxon>Rubripirellula</taxon>
    </lineage>
</organism>
<dbReference type="PROSITE" id="PS51819">
    <property type="entry name" value="VOC"/>
    <property type="match status" value="1"/>
</dbReference>
<keyword evidence="4" id="KW-1185">Reference proteome</keyword>
<evidence type="ECO:0000256" key="1">
    <source>
        <dbReference type="SAM" id="MobiDB-lite"/>
    </source>
</evidence>